<dbReference type="AlphaFoldDB" id="A0A081RC59"/>
<dbReference type="CDD" id="cd06171">
    <property type="entry name" value="Sigma70_r4"/>
    <property type="match status" value="1"/>
</dbReference>
<keyword evidence="4" id="KW-0804">Transcription</keyword>
<dbReference type="EMBL" id="JFHR01000035">
    <property type="protein sequence ID" value="KEQ52782.1"/>
    <property type="molecule type" value="Genomic_DNA"/>
</dbReference>
<reference evidence="7 8" key="1">
    <citation type="submission" date="2014-02" db="EMBL/GenBank/DDBJ databases">
        <title>Whole genome sequence of Sphingobium chlorophenolicum NBRC 16172.</title>
        <authorList>
            <person name="Gan H.M."/>
            <person name="Gan H.Y."/>
            <person name="Chew T.H."/>
            <person name="Savka M.A."/>
        </authorList>
    </citation>
    <scope>NUCLEOTIDE SEQUENCE [LARGE SCALE GENOMIC DNA]</scope>
    <source>
        <strain evidence="7 8">NBRC 16172</strain>
    </source>
</reference>
<dbReference type="SUPFAM" id="SSF88946">
    <property type="entry name" value="Sigma2 domain of RNA polymerase sigma factors"/>
    <property type="match status" value="1"/>
</dbReference>
<feature type="domain" description="RNA polymerase sigma-70 region 2" evidence="5">
    <location>
        <begin position="11"/>
        <end position="73"/>
    </location>
</feature>
<evidence type="ECO:0000256" key="4">
    <source>
        <dbReference type="ARBA" id="ARBA00023163"/>
    </source>
</evidence>
<dbReference type="GO" id="GO:0003677">
    <property type="term" value="F:DNA binding"/>
    <property type="evidence" value="ECO:0007669"/>
    <property type="project" value="InterPro"/>
</dbReference>
<sequence>MSFESDLLAILPRLRRFAASLSRDRADADDLCQAALEKALRARDQWQPGTRLDSWMYRIMRNLWIDEGRSRQRAARTFAPEEAGEHVGHAGDRDVEAHVMLSDVDRAMHALPDEQREAIALVLVEGLSYKEAADVLGVPMGTLTSRLVRGRGALIELLGEAA</sequence>
<evidence type="ECO:0000259" key="5">
    <source>
        <dbReference type="Pfam" id="PF04542"/>
    </source>
</evidence>
<dbReference type="Proteomes" id="UP000028411">
    <property type="component" value="Unassembled WGS sequence"/>
</dbReference>
<dbReference type="InterPro" id="IPR039425">
    <property type="entry name" value="RNA_pol_sigma-70-like"/>
</dbReference>
<dbReference type="InterPro" id="IPR013325">
    <property type="entry name" value="RNA_pol_sigma_r2"/>
</dbReference>
<name>A0A081RC59_SPHCR</name>
<dbReference type="InterPro" id="IPR013324">
    <property type="entry name" value="RNA_pol_sigma_r3/r4-like"/>
</dbReference>
<keyword evidence="2" id="KW-0805">Transcription regulation</keyword>
<evidence type="ECO:0000313" key="8">
    <source>
        <dbReference type="Proteomes" id="UP000028411"/>
    </source>
</evidence>
<evidence type="ECO:0000313" key="7">
    <source>
        <dbReference type="EMBL" id="KEQ52782.1"/>
    </source>
</evidence>
<evidence type="ECO:0000256" key="1">
    <source>
        <dbReference type="ARBA" id="ARBA00010641"/>
    </source>
</evidence>
<feature type="domain" description="RNA polymerase sigma factor 70 region 4 type 2" evidence="6">
    <location>
        <begin position="103"/>
        <end position="154"/>
    </location>
</feature>
<proteinExistence type="inferred from homology"/>
<dbReference type="Pfam" id="PF04542">
    <property type="entry name" value="Sigma70_r2"/>
    <property type="match status" value="1"/>
</dbReference>
<dbReference type="GO" id="GO:0006352">
    <property type="term" value="P:DNA-templated transcription initiation"/>
    <property type="evidence" value="ECO:0007669"/>
    <property type="project" value="InterPro"/>
</dbReference>
<organism evidence="7 8">
    <name type="scientific">Sphingobium chlorophenolicum</name>
    <dbReference type="NCBI Taxonomy" id="46429"/>
    <lineage>
        <taxon>Bacteria</taxon>
        <taxon>Pseudomonadati</taxon>
        <taxon>Pseudomonadota</taxon>
        <taxon>Alphaproteobacteria</taxon>
        <taxon>Sphingomonadales</taxon>
        <taxon>Sphingomonadaceae</taxon>
        <taxon>Sphingobium</taxon>
    </lineage>
</organism>
<dbReference type="SUPFAM" id="SSF88659">
    <property type="entry name" value="Sigma3 and sigma4 domains of RNA polymerase sigma factors"/>
    <property type="match status" value="1"/>
</dbReference>
<dbReference type="InterPro" id="IPR007627">
    <property type="entry name" value="RNA_pol_sigma70_r2"/>
</dbReference>
<evidence type="ECO:0000256" key="3">
    <source>
        <dbReference type="ARBA" id="ARBA00023082"/>
    </source>
</evidence>
<comment type="caution">
    <text evidence="7">The sequence shown here is derived from an EMBL/GenBank/DDBJ whole genome shotgun (WGS) entry which is preliminary data.</text>
</comment>
<dbReference type="PANTHER" id="PTHR43133">
    <property type="entry name" value="RNA POLYMERASE ECF-TYPE SIGMA FACTO"/>
    <property type="match status" value="1"/>
</dbReference>
<dbReference type="Gene3D" id="1.10.10.10">
    <property type="entry name" value="Winged helix-like DNA-binding domain superfamily/Winged helix DNA-binding domain"/>
    <property type="match status" value="1"/>
</dbReference>
<dbReference type="PANTHER" id="PTHR43133:SF25">
    <property type="entry name" value="RNA POLYMERASE SIGMA FACTOR RFAY-RELATED"/>
    <property type="match status" value="1"/>
</dbReference>
<dbReference type="InterPro" id="IPR036388">
    <property type="entry name" value="WH-like_DNA-bd_sf"/>
</dbReference>
<comment type="similarity">
    <text evidence="1">Belongs to the sigma-70 factor family. ECF subfamily.</text>
</comment>
<dbReference type="PATRIC" id="fig|46429.4.peg.2928"/>
<dbReference type="NCBIfam" id="TIGR02937">
    <property type="entry name" value="sigma70-ECF"/>
    <property type="match status" value="1"/>
</dbReference>
<dbReference type="InterPro" id="IPR014284">
    <property type="entry name" value="RNA_pol_sigma-70_dom"/>
</dbReference>
<dbReference type="OrthoDB" id="9797134at2"/>
<accession>A0A081RC59</accession>
<gene>
    <name evidence="7" type="ORF">BV95_02955</name>
</gene>
<dbReference type="eggNOG" id="COG1595">
    <property type="taxonomic scope" value="Bacteria"/>
</dbReference>
<dbReference type="GO" id="GO:0016987">
    <property type="term" value="F:sigma factor activity"/>
    <property type="evidence" value="ECO:0007669"/>
    <property type="project" value="UniProtKB-KW"/>
</dbReference>
<keyword evidence="3" id="KW-0731">Sigma factor</keyword>
<evidence type="ECO:0000256" key="2">
    <source>
        <dbReference type="ARBA" id="ARBA00023015"/>
    </source>
</evidence>
<dbReference type="InterPro" id="IPR013249">
    <property type="entry name" value="RNA_pol_sigma70_r4_t2"/>
</dbReference>
<dbReference type="Gene3D" id="1.10.1740.10">
    <property type="match status" value="1"/>
</dbReference>
<evidence type="ECO:0000259" key="6">
    <source>
        <dbReference type="Pfam" id="PF08281"/>
    </source>
</evidence>
<dbReference type="Pfam" id="PF08281">
    <property type="entry name" value="Sigma70_r4_2"/>
    <property type="match status" value="1"/>
</dbReference>
<dbReference type="RefSeq" id="WP_013846235.1">
    <property type="nucleotide sequence ID" value="NZ_JFHR01000035.1"/>
</dbReference>
<protein>
    <submittedName>
        <fullName evidence="7">RNA polymerase sigma70</fullName>
    </submittedName>
</protein>